<keyword evidence="1" id="KW-0805">Transcription regulation</keyword>
<evidence type="ECO:0000256" key="3">
    <source>
        <dbReference type="ARBA" id="ARBA00023163"/>
    </source>
</evidence>
<evidence type="ECO:0000313" key="5">
    <source>
        <dbReference type="EMBL" id="TQM77683.1"/>
    </source>
</evidence>
<dbReference type="OrthoDB" id="7688673at2"/>
<organism evidence="5 6">
    <name type="scientific">Thermopolyspora flexuosa</name>
    <dbReference type="NCBI Taxonomy" id="103836"/>
    <lineage>
        <taxon>Bacteria</taxon>
        <taxon>Bacillati</taxon>
        <taxon>Actinomycetota</taxon>
        <taxon>Actinomycetes</taxon>
        <taxon>Streptosporangiales</taxon>
        <taxon>Streptosporangiaceae</taxon>
        <taxon>Thermopolyspora</taxon>
    </lineage>
</organism>
<dbReference type="AlphaFoldDB" id="A0A543J4E4"/>
<dbReference type="Gene3D" id="3.40.50.1360">
    <property type="match status" value="1"/>
</dbReference>
<dbReference type="InterPro" id="IPR037171">
    <property type="entry name" value="NagB/RpiA_transferase-like"/>
</dbReference>
<name>A0A543J4E4_9ACTN</name>
<dbReference type="GO" id="GO:0003700">
    <property type="term" value="F:DNA-binding transcription factor activity"/>
    <property type="evidence" value="ECO:0007669"/>
    <property type="project" value="InterPro"/>
</dbReference>
<evidence type="ECO:0000313" key="6">
    <source>
        <dbReference type="Proteomes" id="UP000319213"/>
    </source>
</evidence>
<dbReference type="Gene3D" id="1.10.10.10">
    <property type="entry name" value="Winged helix-like DNA-binding domain superfamily/Winged helix DNA-binding domain"/>
    <property type="match status" value="1"/>
</dbReference>
<keyword evidence="6" id="KW-1185">Reference proteome</keyword>
<dbReference type="PANTHER" id="PTHR30363:SF44">
    <property type="entry name" value="AGA OPERON TRANSCRIPTIONAL REPRESSOR-RELATED"/>
    <property type="match status" value="1"/>
</dbReference>
<protein>
    <submittedName>
        <fullName evidence="5">DeoR family transcriptional regulator</fullName>
    </submittedName>
</protein>
<accession>A0A543J4E4</accession>
<dbReference type="SMART" id="SM01134">
    <property type="entry name" value="DeoRC"/>
    <property type="match status" value="1"/>
</dbReference>
<dbReference type="SUPFAM" id="SSF46785">
    <property type="entry name" value="Winged helix' DNA-binding domain"/>
    <property type="match status" value="1"/>
</dbReference>
<gene>
    <name evidence="5" type="ORF">FHX40_4454</name>
</gene>
<dbReference type="InterPro" id="IPR018356">
    <property type="entry name" value="Tscrpt_reg_HTH_DeoR_CS"/>
</dbReference>
<comment type="caution">
    <text evidence="5">The sequence shown here is derived from an EMBL/GenBank/DDBJ whole genome shotgun (WGS) entry which is preliminary data.</text>
</comment>
<dbReference type="SMART" id="SM00420">
    <property type="entry name" value="HTH_DEOR"/>
    <property type="match status" value="1"/>
</dbReference>
<dbReference type="SUPFAM" id="SSF100950">
    <property type="entry name" value="NagB/RpiA/CoA transferase-like"/>
    <property type="match status" value="1"/>
</dbReference>
<dbReference type="InterPro" id="IPR014036">
    <property type="entry name" value="DeoR-like_C"/>
</dbReference>
<sequence length="269" mass="28161">MVSDPQVPGEARRPVFAAERRQRILELLRANGALSLRELAQAVRSSEVTVRRDLKALAAEGLLNRHHGGATLPGDLTREPTHAQKAQVASAEKLAIADLAASLVEDGDAIVVGPGTTTQAFAARLGRFSELAVVTNSLPVAQALAAYPRIEVVLTGGTLRGSILALVGSAAEASLAGLRVRRAFLSGNGLTAERGLSTPNMQVASVDRALAAAAEEVVVLADHTKIGVDTMVQTVPAERIDHLVTDENAPAEVLDELAARGVRLHVARL</sequence>
<dbReference type="PANTHER" id="PTHR30363">
    <property type="entry name" value="HTH-TYPE TRANSCRIPTIONAL REGULATOR SRLR-RELATED"/>
    <property type="match status" value="1"/>
</dbReference>
<keyword evidence="2" id="KW-0238">DNA-binding</keyword>
<feature type="domain" description="HTH deoR-type" evidence="4">
    <location>
        <begin position="17"/>
        <end position="72"/>
    </location>
</feature>
<dbReference type="EMBL" id="VFPQ01000001">
    <property type="protein sequence ID" value="TQM77683.1"/>
    <property type="molecule type" value="Genomic_DNA"/>
</dbReference>
<evidence type="ECO:0000259" key="4">
    <source>
        <dbReference type="PROSITE" id="PS51000"/>
    </source>
</evidence>
<dbReference type="InterPro" id="IPR001034">
    <property type="entry name" value="DeoR_HTH"/>
</dbReference>
<dbReference type="Pfam" id="PF00455">
    <property type="entry name" value="DeoRC"/>
    <property type="match status" value="1"/>
</dbReference>
<dbReference type="InterPro" id="IPR050313">
    <property type="entry name" value="Carb_Metab_HTH_regulators"/>
</dbReference>
<reference evidence="5 6" key="1">
    <citation type="submission" date="2019-06" db="EMBL/GenBank/DDBJ databases">
        <title>Sequencing the genomes of 1000 actinobacteria strains.</title>
        <authorList>
            <person name="Klenk H.-P."/>
        </authorList>
    </citation>
    <scope>NUCLEOTIDE SEQUENCE [LARGE SCALE GENOMIC DNA]</scope>
    <source>
        <strain evidence="5 6">DSM 43186</strain>
    </source>
</reference>
<keyword evidence="3" id="KW-0804">Transcription</keyword>
<dbReference type="PROSITE" id="PS00894">
    <property type="entry name" value="HTH_DEOR_1"/>
    <property type="match status" value="1"/>
</dbReference>
<dbReference type="Pfam" id="PF08220">
    <property type="entry name" value="HTH_DeoR"/>
    <property type="match status" value="1"/>
</dbReference>
<proteinExistence type="predicted"/>
<dbReference type="GO" id="GO:0003677">
    <property type="term" value="F:DNA binding"/>
    <property type="evidence" value="ECO:0007669"/>
    <property type="project" value="UniProtKB-KW"/>
</dbReference>
<dbReference type="InterPro" id="IPR036388">
    <property type="entry name" value="WH-like_DNA-bd_sf"/>
</dbReference>
<dbReference type="Proteomes" id="UP000319213">
    <property type="component" value="Unassembled WGS sequence"/>
</dbReference>
<dbReference type="InterPro" id="IPR036390">
    <property type="entry name" value="WH_DNA-bd_sf"/>
</dbReference>
<evidence type="ECO:0000256" key="1">
    <source>
        <dbReference type="ARBA" id="ARBA00023015"/>
    </source>
</evidence>
<dbReference type="PROSITE" id="PS51000">
    <property type="entry name" value="HTH_DEOR_2"/>
    <property type="match status" value="1"/>
</dbReference>
<evidence type="ECO:0000256" key="2">
    <source>
        <dbReference type="ARBA" id="ARBA00023125"/>
    </source>
</evidence>
<dbReference type="PRINTS" id="PR00037">
    <property type="entry name" value="HTHLACR"/>
</dbReference>
<dbReference type="RefSeq" id="WP_142261378.1">
    <property type="nucleotide sequence ID" value="NZ_BMPV01000002.1"/>
</dbReference>